<organism evidence="1 2">
    <name type="scientific">Aegilops tauschii subsp. strangulata</name>
    <name type="common">Goatgrass</name>
    <dbReference type="NCBI Taxonomy" id="200361"/>
    <lineage>
        <taxon>Eukaryota</taxon>
        <taxon>Viridiplantae</taxon>
        <taxon>Streptophyta</taxon>
        <taxon>Embryophyta</taxon>
        <taxon>Tracheophyta</taxon>
        <taxon>Spermatophyta</taxon>
        <taxon>Magnoliopsida</taxon>
        <taxon>Liliopsida</taxon>
        <taxon>Poales</taxon>
        <taxon>Poaceae</taxon>
        <taxon>BOP clade</taxon>
        <taxon>Pooideae</taxon>
        <taxon>Triticodae</taxon>
        <taxon>Triticeae</taxon>
        <taxon>Triticinae</taxon>
        <taxon>Aegilops</taxon>
    </lineage>
</organism>
<protein>
    <submittedName>
        <fullName evidence="1">Uncharacterized protein</fullName>
    </submittedName>
</protein>
<proteinExistence type="predicted"/>
<reference evidence="2" key="2">
    <citation type="journal article" date="2017" name="Nat. Plants">
        <title>The Aegilops tauschii genome reveals multiple impacts of transposons.</title>
        <authorList>
            <person name="Zhao G."/>
            <person name="Zou C."/>
            <person name="Li K."/>
            <person name="Wang K."/>
            <person name="Li T."/>
            <person name="Gao L."/>
            <person name="Zhang X."/>
            <person name="Wang H."/>
            <person name="Yang Z."/>
            <person name="Liu X."/>
            <person name="Jiang W."/>
            <person name="Mao L."/>
            <person name="Kong X."/>
            <person name="Jiao Y."/>
            <person name="Jia J."/>
        </authorList>
    </citation>
    <scope>NUCLEOTIDE SEQUENCE [LARGE SCALE GENOMIC DNA]</scope>
    <source>
        <strain evidence="2">cv. AL8/78</strain>
    </source>
</reference>
<dbReference type="Gramene" id="AET1Gv20231000.11">
    <property type="protein sequence ID" value="AET1Gv20231000.11"/>
    <property type="gene ID" value="AET1Gv20231000"/>
</dbReference>
<dbReference type="AlphaFoldDB" id="A0A452XZN7"/>
<keyword evidence="2" id="KW-1185">Reference proteome</keyword>
<accession>A0A452XZN7</accession>
<reference evidence="1" key="4">
    <citation type="submission" date="2019-03" db="UniProtKB">
        <authorList>
            <consortium name="EnsemblPlants"/>
        </authorList>
    </citation>
    <scope>IDENTIFICATION</scope>
</reference>
<reference evidence="2" key="1">
    <citation type="journal article" date="2014" name="Science">
        <title>Ancient hybridizations among the ancestral genomes of bread wheat.</title>
        <authorList>
            <consortium name="International Wheat Genome Sequencing Consortium,"/>
            <person name="Marcussen T."/>
            <person name="Sandve S.R."/>
            <person name="Heier L."/>
            <person name="Spannagl M."/>
            <person name="Pfeifer M."/>
            <person name="Jakobsen K.S."/>
            <person name="Wulff B.B."/>
            <person name="Steuernagel B."/>
            <person name="Mayer K.F."/>
            <person name="Olsen O.A."/>
        </authorList>
    </citation>
    <scope>NUCLEOTIDE SEQUENCE [LARGE SCALE GENOMIC DNA]</scope>
    <source>
        <strain evidence="2">cv. AL8/78</strain>
    </source>
</reference>
<evidence type="ECO:0000313" key="1">
    <source>
        <dbReference type="EnsemblPlants" id="AET1Gv20231000.11"/>
    </source>
</evidence>
<reference evidence="1" key="5">
    <citation type="journal article" date="2021" name="G3 (Bethesda)">
        <title>Aegilops tauschii genome assembly Aet v5.0 features greater sequence contiguity and improved annotation.</title>
        <authorList>
            <person name="Wang L."/>
            <person name="Zhu T."/>
            <person name="Rodriguez J.C."/>
            <person name="Deal K.R."/>
            <person name="Dubcovsky J."/>
            <person name="McGuire P.E."/>
            <person name="Lux T."/>
            <person name="Spannagl M."/>
            <person name="Mayer K.F.X."/>
            <person name="Baldrich P."/>
            <person name="Meyers B.C."/>
            <person name="Huo N."/>
            <person name="Gu Y.Q."/>
            <person name="Zhou H."/>
            <person name="Devos K.M."/>
            <person name="Bennetzen J.L."/>
            <person name="Unver T."/>
            <person name="Budak H."/>
            <person name="Gulick P.J."/>
            <person name="Galiba G."/>
            <person name="Kalapos B."/>
            <person name="Nelson D.R."/>
            <person name="Li P."/>
            <person name="You F.M."/>
            <person name="Luo M.C."/>
            <person name="Dvorak J."/>
        </authorList>
    </citation>
    <scope>NUCLEOTIDE SEQUENCE [LARGE SCALE GENOMIC DNA]</scope>
    <source>
        <strain evidence="1">cv. AL8/78</strain>
    </source>
</reference>
<dbReference type="EnsemblPlants" id="AET1Gv20231000.11">
    <property type="protein sequence ID" value="AET1Gv20231000.11"/>
    <property type="gene ID" value="AET1Gv20231000"/>
</dbReference>
<reference evidence="1" key="3">
    <citation type="journal article" date="2017" name="Nature">
        <title>Genome sequence of the progenitor of the wheat D genome Aegilops tauschii.</title>
        <authorList>
            <person name="Luo M.C."/>
            <person name="Gu Y.Q."/>
            <person name="Puiu D."/>
            <person name="Wang H."/>
            <person name="Twardziok S.O."/>
            <person name="Deal K.R."/>
            <person name="Huo N."/>
            <person name="Zhu T."/>
            <person name="Wang L."/>
            <person name="Wang Y."/>
            <person name="McGuire P.E."/>
            <person name="Liu S."/>
            <person name="Long H."/>
            <person name="Ramasamy R.K."/>
            <person name="Rodriguez J.C."/>
            <person name="Van S.L."/>
            <person name="Yuan L."/>
            <person name="Wang Z."/>
            <person name="Xia Z."/>
            <person name="Xiao L."/>
            <person name="Anderson O.D."/>
            <person name="Ouyang S."/>
            <person name="Liang Y."/>
            <person name="Zimin A.V."/>
            <person name="Pertea G."/>
            <person name="Qi P."/>
            <person name="Bennetzen J.L."/>
            <person name="Dai X."/>
            <person name="Dawson M.W."/>
            <person name="Muller H.G."/>
            <person name="Kugler K."/>
            <person name="Rivarola-Duarte L."/>
            <person name="Spannagl M."/>
            <person name="Mayer K.F.X."/>
            <person name="Lu F.H."/>
            <person name="Bevan M.W."/>
            <person name="Leroy P."/>
            <person name="Li P."/>
            <person name="You F.M."/>
            <person name="Sun Q."/>
            <person name="Liu Z."/>
            <person name="Lyons E."/>
            <person name="Wicker T."/>
            <person name="Salzberg S.L."/>
            <person name="Devos K.M."/>
            <person name="Dvorak J."/>
        </authorList>
    </citation>
    <scope>NUCLEOTIDE SEQUENCE [LARGE SCALE GENOMIC DNA]</scope>
    <source>
        <strain evidence="1">cv. AL8/78</strain>
    </source>
</reference>
<evidence type="ECO:0000313" key="2">
    <source>
        <dbReference type="Proteomes" id="UP000015105"/>
    </source>
</evidence>
<dbReference type="Proteomes" id="UP000015105">
    <property type="component" value="Chromosome 1D"/>
</dbReference>
<name>A0A452XZN7_AEGTS</name>
<sequence>MSRQSSIVNFFTELTEVDCVPHPAFNPMDIEGTTLSRQLFVWRKMHAKQVTCFCFIYGCCTNKEEAISMHSRCWDCSSQEESCTCCNYTYCSSKEESCTCCYCTYCSSQEVSQEECYPSTYCSSREVSQEENYPSRYIFYICCRP</sequence>